<dbReference type="Proteomes" id="UP001501536">
    <property type="component" value="Unassembled WGS sequence"/>
</dbReference>
<dbReference type="Gene3D" id="2.70.70.10">
    <property type="entry name" value="Glucose Permease (Domain IIA)"/>
    <property type="match status" value="1"/>
</dbReference>
<dbReference type="SUPFAM" id="SSF51261">
    <property type="entry name" value="Duplicated hybrid motif"/>
    <property type="match status" value="1"/>
</dbReference>
<dbReference type="PANTHER" id="PTHR21666">
    <property type="entry name" value="PEPTIDASE-RELATED"/>
    <property type="match status" value="1"/>
</dbReference>
<proteinExistence type="predicted"/>
<dbReference type="InterPro" id="IPR050570">
    <property type="entry name" value="Cell_wall_metabolism_enzyme"/>
</dbReference>
<organism evidence="3 4">
    <name type="scientific">Zhihengliuella alba</name>
    <dbReference type="NCBI Taxonomy" id="547018"/>
    <lineage>
        <taxon>Bacteria</taxon>
        <taxon>Bacillati</taxon>
        <taxon>Actinomycetota</taxon>
        <taxon>Actinomycetes</taxon>
        <taxon>Micrococcales</taxon>
        <taxon>Micrococcaceae</taxon>
        <taxon>Zhihengliuella</taxon>
    </lineage>
</organism>
<keyword evidence="4" id="KW-1185">Reference proteome</keyword>
<sequence length="334" mass="34634">MTLTTQTTRGPVTASVEAVNAPVHPVTAAATEQPLRRPRGSERRRLLQEEAFGTVAADGDYIGRRYARDLRYSAATTGELDALLAARESAAAPAVVDLAAHRVDRPIAAAPVRKGVALSHKLAAAAAVSGLALTAAWPQISSEAEGAGLEVAGNPAGTAEVEDVVVAEDAPYELELASIHASFTKDDRLDQIMAASGGDVKRVETSGVLSQPLDQVRITSRFGYRADPWGGGGTVNHIGQDYGSSCGTPVKAAASGTVVQAEYAGHSGNRVRIDHGNGLETTYNHNSSLKVSVGQKVDRGDVVSLSGTTGNSTGCHLHFEVLVDGNAVDPAGWL</sequence>
<dbReference type="Pfam" id="PF01551">
    <property type="entry name" value="Peptidase_M23"/>
    <property type="match status" value="1"/>
</dbReference>
<keyword evidence="1" id="KW-0732">Signal</keyword>
<accession>A0ABP7D7M3</accession>
<dbReference type="InterPro" id="IPR016047">
    <property type="entry name" value="M23ase_b-sheet_dom"/>
</dbReference>
<dbReference type="PANTHER" id="PTHR21666:SF289">
    <property type="entry name" value="L-ALA--D-GLU ENDOPEPTIDASE"/>
    <property type="match status" value="1"/>
</dbReference>
<protein>
    <recommendedName>
        <fullName evidence="2">M23ase beta-sheet core domain-containing protein</fullName>
    </recommendedName>
</protein>
<name>A0ABP7D7M3_9MICC</name>
<evidence type="ECO:0000313" key="4">
    <source>
        <dbReference type="Proteomes" id="UP001501536"/>
    </source>
</evidence>
<feature type="domain" description="M23ase beta-sheet core" evidence="2">
    <location>
        <begin position="236"/>
        <end position="330"/>
    </location>
</feature>
<evidence type="ECO:0000259" key="2">
    <source>
        <dbReference type="Pfam" id="PF01551"/>
    </source>
</evidence>
<comment type="caution">
    <text evidence="3">The sequence shown here is derived from an EMBL/GenBank/DDBJ whole genome shotgun (WGS) entry which is preliminary data.</text>
</comment>
<evidence type="ECO:0000313" key="3">
    <source>
        <dbReference type="EMBL" id="GAA3699852.1"/>
    </source>
</evidence>
<evidence type="ECO:0000256" key="1">
    <source>
        <dbReference type="ARBA" id="ARBA00022729"/>
    </source>
</evidence>
<dbReference type="CDD" id="cd12797">
    <property type="entry name" value="M23_peptidase"/>
    <property type="match status" value="1"/>
</dbReference>
<gene>
    <name evidence="3" type="ORF">GCM10022377_11090</name>
</gene>
<reference evidence="4" key="1">
    <citation type="journal article" date="2019" name="Int. J. Syst. Evol. Microbiol.">
        <title>The Global Catalogue of Microorganisms (GCM) 10K type strain sequencing project: providing services to taxonomists for standard genome sequencing and annotation.</title>
        <authorList>
            <consortium name="The Broad Institute Genomics Platform"/>
            <consortium name="The Broad Institute Genome Sequencing Center for Infectious Disease"/>
            <person name="Wu L."/>
            <person name="Ma J."/>
        </authorList>
    </citation>
    <scope>NUCLEOTIDE SEQUENCE [LARGE SCALE GENOMIC DNA]</scope>
    <source>
        <strain evidence="4">JCM 16961</strain>
    </source>
</reference>
<dbReference type="InterPro" id="IPR011055">
    <property type="entry name" value="Dup_hybrid_motif"/>
</dbReference>
<dbReference type="EMBL" id="BAABCJ010000001">
    <property type="protein sequence ID" value="GAA3699852.1"/>
    <property type="molecule type" value="Genomic_DNA"/>
</dbReference>